<dbReference type="PIRSF" id="PIRSF039026">
    <property type="entry name" value="SiaP"/>
    <property type="match status" value="1"/>
</dbReference>
<gene>
    <name evidence="2" type="primary">dctP</name>
    <name evidence="2" type="ORF">JWV37_10940</name>
</gene>
<proteinExistence type="predicted"/>
<dbReference type="NCBIfam" id="NF037995">
    <property type="entry name" value="TRAP_S1"/>
    <property type="match status" value="1"/>
</dbReference>
<name>A0ABS2WUG5_9BACT</name>
<protein>
    <submittedName>
        <fullName evidence="2">TRAP transporter substrate-binding protein DctP</fullName>
    </submittedName>
</protein>
<accession>A0ABS2WUG5</accession>
<reference evidence="2 3" key="3">
    <citation type="submission" date="2021-02" db="EMBL/GenBank/DDBJ databases">
        <authorList>
            <person name="Merkel A.Y."/>
        </authorList>
    </citation>
    <scope>NUCLEOTIDE SEQUENCE [LARGE SCALE GENOMIC DNA]</scope>
    <source>
        <strain evidence="2 3">T05b</strain>
    </source>
</reference>
<dbReference type="InterPro" id="IPR018389">
    <property type="entry name" value="DctP_fam"/>
</dbReference>
<dbReference type="PANTHER" id="PTHR33376">
    <property type="match status" value="1"/>
</dbReference>
<dbReference type="InterPro" id="IPR026289">
    <property type="entry name" value="SBP_TakP-like"/>
</dbReference>
<dbReference type="RefSeq" id="WP_205459852.1">
    <property type="nucleotide sequence ID" value="NZ_JAFHKK010000031.1"/>
</dbReference>
<keyword evidence="3" id="KW-1185">Reference proteome</keyword>
<dbReference type="InterPro" id="IPR038404">
    <property type="entry name" value="TRAP_DctP_sf"/>
</dbReference>
<dbReference type="Gene3D" id="3.40.190.10">
    <property type="entry name" value="Periplasmic binding protein-like II"/>
    <property type="match status" value="1"/>
</dbReference>
<reference evidence="3" key="1">
    <citation type="submission" date="2021-02" db="EMBL/GenBank/DDBJ databases">
        <title>Sulfurospirillum tamanensis sp. nov.</title>
        <authorList>
            <person name="Merkel A.Y."/>
        </authorList>
    </citation>
    <scope>NUCLEOTIDE SEQUENCE [LARGE SCALE GENOMIC DNA]</scope>
    <source>
        <strain evidence="3">T05b</strain>
    </source>
</reference>
<evidence type="ECO:0000313" key="2">
    <source>
        <dbReference type="EMBL" id="MBN2965299.1"/>
    </source>
</evidence>
<dbReference type="EMBL" id="JAFHKK010000031">
    <property type="protein sequence ID" value="MBN2965299.1"/>
    <property type="molecule type" value="Genomic_DNA"/>
</dbReference>
<reference evidence="2 3" key="2">
    <citation type="submission" date="2021-02" db="EMBL/GenBank/DDBJ databases">
        <title>Sulfurospirillum tamanensis sp. nov.</title>
        <authorList>
            <person name="Frolova A."/>
            <person name="Merkel A."/>
            <person name="Slobodkin A."/>
        </authorList>
    </citation>
    <scope>NUCLEOTIDE SEQUENCE [LARGE SCALE GENOMIC DNA]</scope>
    <source>
        <strain evidence="2 3">T05b</strain>
    </source>
</reference>
<evidence type="ECO:0000256" key="1">
    <source>
        <dbReference type="ARBA" id="ARBA00022729"/>
    </source>
</evidence>
<organism evidence="2 3">
    <name type="scientific">Sulfurospirillum tamanense</name>
    <dbReference type="NCBI Taxonomy" id="2813362"/>
    <lineage>
        <taxon>Bacteria</taxon>
        <taxon>Pseudomonadati</taxon>
        <taxon>Campylobacterota</taxon>
        <taxon>Epsilonproteobacteria</taxon>
        <taxon>Campylobacterales</taxon>
        <taxon>Sulfurospirillaceae</taxon>
        <taxon>Sulfurospirillum</taxon>
    </lineage>
</organism>
<dbReference type="Pfam" id="PF03480">
    <property type="entry name" value="DctP"/>
    <property type="match status" value="1"/>
</dbReference>
<comment type="caution">
    <text evidence="2">The sequence shown here is derived from an EMBL/GenBank/DDBJ whole genome shotgun (WGS) entry which is preliminary data.</text>
</comment>
<dbReference type="Proteomes" id="UP000703590">
    <property type="component" value="Unassembled WGS sequence"/>
</dbReference>
<dbReference type="Gene3D" id="3.40.190.170">
    <property type="entry name" value="Bacterial extracellular solute-binding protein, family 7"/>
    <property type="match status" value="1"/>
</dbReference>
<keyword evidence="1" id="KW-0732">Signal</keyword>
<evidence type="ECO:0000313" key="3">
    <source>
        <dbReference type="Proteomes" id="UP000703590"/>
    </source>
</evidence>
<sequence>MQRWQRLVATVLALTFALTLSANDNRVYRLKLASSWGSTVPVLGDAPSELKELVETMSKGRLQLRIDDPSKHKAGLAVMDLVKLGQYDIGYTASYYYKGKDAKLSFFTTMPFGLLPQEQHAWFEFGGGKEFAEQVYGKEGLMHFQGGNTGMQMGGWFKREIASLDDLKGLKFRIPGMGGEVMSKLGVMVTSTPIGELYLALEMGTIDAVEWISPAFDINMGFQKVAKYYYTGWQEPASETQYLVSKKTYASLPQDLQVILETAINQVASRVMTKAMHLNVTAWEKIKSEHPDVKVASFPDDVLRALDAANMEILNAEAAKDPLFKEILESQQAFLKRARPWTMMGEYSYINNTSK</sequence>
<dbReference type="PANTHER" id="PTHR33376:SF5">
    <property type="entry name" value="EXTRACYTOPLASMIC SOLUTE RECEPTOR PROTEIN"/>
    <property type="match status" value="1"/>
</dbReference>